<dbReference type="GO" id="GO:0047372">
    <property type="term" value="F:monoacylglycerol lipase activity"/>
    <property type="evidence" value="ECO:0007669"/>
    <property type="project" value="TreeGrafter"/>
</dbReference>
<comment type="function">
    <text evidence="5">Lipolytic acyl hydrolase (LAH).</text>
</comment>
<evidence type="ECO:0000256" key="5">
    <source>
        <dbReference type="RuleBase" id="RU361262"/>
    </source>
</evidence>
<dbReference type="EMBL" id="JAQQAF010000016">
    <property type="protein sequence ID" value="KAJ8456015.1"/>
    <property type="molecule type" value="Genomic_DNA"/>
</dbReference>
<dbReference type="Gene3D" id="3.40.1090.10">
    <property type="entry name" value="Cytosolic phospholipase A2 catalytic domain"/>
    <property type="match status" value="1"/>
</dbReference>
<accession>A0AAV8PJH9</accession>
<evidence type="ECO:0000313" key="7">
    <source>
        <dbReference type="EMBL" id="KAJ8456015.1"/>
    </source>
</evidence>
<reference evidence="7 8" key="1">
    <citation type="submission" date="2022-12" db="EMBL/GenBank/DDBJ databases">
        <title>Chromosome-scale assembly of the Ensete ventricosum genome.</title>
        <authorList>
            <person name="Dussert Y."/>
            <person name="Stocks J."/>
            <person name="Wendawek A."/>
            <person name="Woldeyes F."/>
            <person name="Nichols R.A."/>
            <person name="Borrell J.S."/>
        </authorList>
    </citation>
    <scope>NUCLEOTIDE SEQUENCE [LARGE SCALE GENOMIC DNA]</scope>
    <source>
        <strain evidence="8">cv. Maze</strain>
        <tissue evidence="7">Seeds</tissue>
    </source>
</reference>
<evidence type="ECO:0000256" key="4">
    <source>
        <dbReference type="PROSITE-ProRule" id="PRU01161"/>
    </source>
</evidence>
<evidence type="ECO:0000259" key="6">
    <source>
        <dbReference type="PROSITE" id="PS51635"/>
    </source>
</evidence>
<dbReference type="SUPFAM" id="SSF52151">
    <property type="entry name" value="FabD/lysophospholipase-like"/>
    <property type="match status" value="1"/>
</dbReference>
<dbReference type="InterPro" id="IPR016035">
    <property type="entry name" value="Acyl_Trfase/lysoPLipase"/>
</dbReference>
<keyword evidence="8" id="KW-1185">Reference proteome</keyword>
<evidence type="ECO:0000256" key="1">
    <source>
        <dbReference type="ARBA" id="ARBA00010240"/>
    </source>
</evidence>
<sequence>MASDQTPPATTDAPILTPPPAFGKRVTVLCIDGGGVRGLIPATIIAFLEAKLQELDGPEARIADYFDVIAGTSTGGLVTAMLTAPNAEKRPLFAAKDIIQFYLDNGPKIFPQKSAGLFNSALKLVGAVSGPKYDAFAAHHLYHIRDKQ</sequence>
<comment type="caution">
    <text evidence="7">The sequence shown here is derived from an EMBL/GenBank/DDBJ whole genome shotgun (WGS) entry which is preliminary data.</text>
</comment>
<dbReference type="Proteomes" id="UP001222027">
    <property type="component" value="Unassembled WGS sequence"/>
</dbReference>
<comment type="similarity">
    <text evidence="1 5">Belongs to the patatin family.</text>
</comment>
<feature type="domain" description="PNPLA" evidence="6">
    <location>
        <begin position="29"/>
        <end position="148"/>
    </location>
</feature>
<dbReference type="Pfam" id="PF01734">
    <property type="entry name" value="Patatin"/>
    <property type="match status" value="1"/>
</dbReference>
<dbReference type="EC" id="3.1.1.-" evidence="5"/>
<protein>
    <recommendedName>
        <fullName evidence="5">Patatin</fullName>
        <ecNumber evidence="5">3.1.1.-</ecNumber>
    </recommendedName>
</protein>
<evidence type="ECO:0000313" key="8">
    <source>
        <dbReference type="Proteomes" id="UP001222027"/>
    </source>
</evidence>
<dbReference type="GO" id="GO:0004620">
    <property type="term" value="F:phospholipase activity"/>
    <property type="evidence" value="ECO:0007669"/>
    <property type="project" value="TreeGrafter"/>
</dbReference>
<dbReference type="InterPro" id="IPR002641">
    <property type="entry name" value="PNPLA_dom"/>
</dbReference>
<keyword evidence="5" id="KW-0442">Lipid degradation</keyword>
<dbReference type="PANTHER" id="PTHR32176">
    <property type="entry name" value="XYLOSE ISOMERASE"/>
    <property type="match status" value="1"/>
</dbReference>
<comment type="function">
    <text evidence="3">Possesses non-specific lipolytic acyl hydrolase (LAH) activity. Hydrolyzes phospholipids as well as galactolipids. May play a role in disease resistance.</text>
</comment>
<organism evidence="7 8">
    <name type="scientific">Ensete ventricosum</name>
    <name type="common">Abyssinian banana</name>
    <name type="synonym">Musa ensete</name>
    <dbReference type="NCBI Taxonomy" id="4639"/>
    <lineage>
        <taxon>Eukaryota</taxon>
        <taxon>Viridiplantae</taxon>
        <taxon>Streptophyta</taxon>
        <taxon>Embryophyta</taxon>
        <taxon>Tracheophyta</taxon>
        <taxon>Spermatophyta</taxon>
        <taxon>Magnoliopsida</taxon>
        <taxon>Liliopsida</taxon>
        <taxon>Zingiberales</taxon>
        <taxon>Musaceae</taxon>
        <taxon>Ensete</taxon>
    </lineage>
</organism>
<keyword evidence="5" id="KW-0378">Hydrolase</keyword>
<gene>
    <name evidence="7" type="ORF">OPV22_034931</name>
</gene>
<evidence type="ECO:0000256" key="3">
    <source>
        <dbReference type="ARBA" id="ARBA00025642"/>
    </source>
</evidence>
<proteinExistence type="inferred from homology"/>
<dbReference type="GO" id="GO:0016042">
    <property type="term" value="P:lipid catabolic process"/>
    <property type="evidence" value="ECO:0007669"/>
    <property type="project" value="UniProtKB-KW"/>
</dbReference>
<comment type="caution">
    <text evidence="4">Lacks conserved residue(s) required for the propagation of feature annotation.</text>
</comment>
<comment type="domain">
    <text evidence="5">The nitrogen atoms of the two glycine residues in the GGXR motif define the oxyanion hole, and stabilize the oxyanion that forms during the nucleophilic attack by the catalytic serine during substrate cleavage.</text>
</comment>
<dbReference type="PROSITE" id="PS51635">
    <property type="entry name" value="PNPLA"/>
    <property type="match status" value="1"/>
</dbReference>
<evidence type="ECO:0000256" key="2">
    <source>
        <dbReference type="ARBA" id="ARBA00023098"/>
    </source>
</evidence>
<feature type="short sequence motif" description="GXSXG" evidence="4">
    <location>
        <begin position="71"/>
        <end position="75"/>
    </location>
</feature>
<dbReference type="AlphaFoldDB" id="A0AAV8PJH9"/>
<dbReference type="PANTHER" id="PTHR32176:SF103">
    <property type="entry name" value="OS08G0376550 PROTEIN"/>
    <property type="match status" value="1"/>
</dbReference>
<keyword evidence="2 5" id="KW-0443">Lipid metabolism</keyword>
<feature type="short sequence motif" description="GXGXXG" evidence="4">
    <location>
        <begin position="33"/>
        <end position="38"/>
    </location>
</feature>
<name>A0AAV8PJH9_ENSVE</name>